<feature type="compositionally biased region" description="Basic and acidic residues" evidence="1">
    <location>
        <begin position="41"/>
        <end position="65"/>
    </location>
</feature>
<feature type="region of interest" description="Disordered" evidence="1">
    <location>
        <begin position="230"/>
        <end position="285"/>
    </location>
</feature>
<sequence length="285" mass="30982">MTQEAKPAAPAPEAGPAPAVPEEPFSAPQEAAPEAAPGPEAKAETPEKLWLHEVESEDAAWDHEKFQSRREGIETAAHDSGRLEAQQEASGLFGEEKTSFDGFTQQLRSLLGRFNKAASDGSLDSSAIQDLLANNDAAFAAMNKVVDEQYQNQHRGAAFGYFLTELGQELKDPSFAQDFQRRLSFAVRGMDKKFIPDLRKRIAGKDGDERYNDGFKKGLKEGREAQAAQQQVETGKKSGPNLAPGSPAGGISYRTKAEARTLHAQNKISNADMRAIKADPNIPEM</sequence>
<evidence type="ECO:0000313" key="2">
    <source>
        <dbReference type="EMBL" id="KKK61842.1"/>
    </source>
</evidence>
<feature type="compositionally biased region" description="Pro residues" evidence="1">
    <location>
        <begin position="9"/>
        <end position="21"/>
    </location>
</feature>
<dbReference type="EMBL" id="LAZR01062289">
    <property type="protein sequence ID" value="KKK61842.1"/>
    <property type="molecule type" value="Genomic_DNA"/>
</dbReference>
<reference evidence="2" key="1">
    <citation type="journal article" date="2015" name="Nature">
        <title>Complex archaea that bridge the gap between prokaryotes and eukaryotes.</title>
        <authorList>
            <person name="Spang A."/>
            <person name="Saw J.H."/>
            <person name="Jorgensen S.L."/>
            <person name="Zaremba-Niedzwiedzka K."/>
            <person name="Martijn J."/>
            <person name="Lind A.E."/>
            <person name="van Eijk R."/>
            <person name="Schleper C."/>
            <person name="Guy L."/>
            <person name="Ettema T.J."/>
        </authorList>
    </citation>
    <scope>NUCLEOTIDE SEQUENCE</scope>
</reference>
<gene>
    <name evidence="2" type="ORF">LCGC14_3010280</name>
</gene>
<proteinExistence type="predicted"/>
<name>A0A0F8WYA0_9ZZZZ</name>
<protein>
    <submittedName>
        <fullName evidence="2">Uncharacterized protein</fullName>
    </submittedName>
</protein>
<accession>A0A0F8WYA0</accession>
<evidence type="ECO:0000256" key="1">
    <source>
        <dbReference type="SAM" id="MobiDB-lite"/>
    </source>
</evidence>
<organism evidence="2">
    <name type="scientific">marine sediment metagenome</name>
    <dbReference type="NCBI Taxonomy" id="412755"/>
    <lineage>
        <taxon>unclassified sequences</taxon>
        <taxon>metagenomes</taxon>
        <taxon>ecological metagenomes</taxon>
    </lineage>
</organism>
<feature type="region of interest" description="Disordered" evidence="1">
    <location>
        <begin position="1"/>
        <end position="65"/>
    </location>
</feature>
<comment type="caution">
    <text evidence="2">The sequence shown here is derived from an EMBL/GenBank/DDBJ whole genome shotgun (WGS) entry which is preliminary data.</text>
</comment>
<feature type="compositionally biased region" description="Low complexity" evidence="1">
    <location>
        <begin position="22"/>
        <end position="40"/>
    </location>
</feature>
<dbReference type="AlphaFoldDB" id="A0A0F8WYA0"/>